<dbReference type="GO" id="GO:0046872">
    <property type="term" value="F:metal ion binding"/>
    <property type="evidence" value="ECO:0007669"/>
    <property type="project" value="UniProtKB-KW"/>
</dbReference>
<dbReference type="NCBIfam" id="TIGR02086">
    <property type="entry name" value="IPMI_arch"/>
    <property type="match status" value="1"/>
</dbReference>
<feature type="domain" description="Aconitase/3-isopropylmalate dehydratase large subunit alpha/beta/alpha" evidence="7">
    <location>
        <begin position="290"/>
        <end position="414"/>
    </location>
</feature>
<reference evidence="8 9" key="1">
    <citation type="submission" date="2019-03" db="EMBL/GenBank/DDBJ databases">
        <title>Genomic Encyclopedia of Type Strains, Phase IV (KMG-IV): sequencing the most valuable type-strain genomes for metagenomic binning, comparative biology and taxonomic classification.</title>
        <authorList>
            <person name="Goeker M."/>
        </authorList>
    </citation>
    <scope>NUCLEOTIDE SEQUENCE [LARGE SCALE GENOMIC DNA]</scope>
    <source>
        <strain evidence="8 9">DSM 15969</strain>
    </source>
</reference>
<evidence type="ECO:0000256" key="6">
    <source>
        <dbReference type="HAMAP-Rule" id="MF_01027"/>
    </source>
</evidence>
<dbReference type="PANTHER" id="PTHR43822:SF2">
    <property type="entry name" value="HOMOACONITASE, MITOCHONDRIAL"/>
    <property type="match status" value="1"/>
</dbReference>
<comment type="function">
    <text evidence="6">Catalyzes the isomerization between 2-isopropylmalate and 3-isopropylmalate, via the formation of 2-isopropylmaleate.</text>
</comment>
<feature type="binding site" evidence="6">
    <location>
        <position position="366"/>
    </location>
    <ligand>
        <name>[4Fe-4S] cluster</name>
        <dbReference type="ChEBI" id="CHEBI:49883"/>
    </ligand>
</feature>
<dbReference type="GO" id="GO:0009098">
    <property type="term" value="P:L-leucine biosynthetic process"/>
    <property type="evidence" value="ECO:0007669"/>
    <property type="project" value="UniProtKB-UniRule"/>
</dbReference>
<feature type="binding site" evidence="6">
    <location>
        <position position="303"/>
    </location>
    <ligand>
        <name>[4Fe-4S] cluster</name>
        <dbReference type="ChEBI" id="CHEBI:49883"/>
    </ligand>
</feature>
<comment type="similarity">
    <text evidence="6">Belongs to the aconitase/IPM isomerase family. LeuC type 2 subfamily.</text>
</comment>
<comment type="subunit">
    <text evidence="6">Heterodimer of LeuC and LeuD.</text>
</comment>
<dbReference type="GO" id="GO:0051539">
    <property type="term" value="F:4 iron, 4 sulfur cluster binding"/>
    <property type="evidence" value="ECO:0007669"/>
    <property type="project" value="UniProtKB-KW"/>
</dbReference>
<comment type="pathway">
    <text evidence="6">Amino-acid biosynthesis; L-leucine biosynthesis; L-leucine from 3-methyl-2-oxobutanoate: step 2/4.</text>
</comment>
<keyword evidence="5 6" id="KW-0456">Lyase</keyword>
<evidence type="ECO:0000313" key="9">
    <source>
        <dbReference type="Proteomes" id="UP000295063"/>
    </source>
</evidence>
<keyword evidence="6" id="KW-0432">Leucine biosynthesis</keyword>
<dbReference type="EC" id="4.2.1.33" evidence="6"/>
<keyword evidence="4 6" id="KW-0411">Iron-sulfur</keyword>
<dbReference type="InterPro" id="IPR015931">
    <property type="entry name" value="Acnase/IPM_dHydase_lsu_aba_1/3"/>
</dbReference>
<keyword evidence="6" id="KW-0028">Amino-acid biosynthesis</keyword>
<dbReference type="EMBL" id="SLUI01000003">
    <property type="protein sequence ID" value="TCL38861.1"/>
    <property type="molecule type" value="Genomic_DNA"/>
</dbReference>
<comment type="catalytic activity">
    <reaction evidence="6">
        <text>(2R,3S)-3-isopropylmalate = (2S)-2-isopropylmalate</text>
        <dbReference type="Rhea" id="RHEA:32287"/>
        <dbReference type="ChEBI" id="CHEBI:1178"/>
        <dbReference type="ChEBI" id="CHEBI:35121"/>
        <dbReference type="EC" id="4.2.1.33"/>
    </reaction>
</comment>
<organism evidence="8 9">
    <name type="scientific">Anaerospora hongkongensis</name>
    <dbReference type="NCBI Taxonomy" id="244830"/>
    <lineage>
        <taxon>Bacteria</taxon>
        <taxon>Bacillati</taxon>
        <taxon>Bacillota</taxon>
        <taxon>Negativicutes</taxon>
        <taxon>Selenomonadales</taxon>
        <taxon>Sporomusaceae</taxon>
        <taxon>Anaerospora</taxon>
    </lineage>
</organism>
<dbReference type="InterPro" id="IPR050067">
    <property type="entry name" value="IPM_dehydratase_rel_enz"/>
</dbReference>
<dbReference type="CDD" id="cd01583">
    <property type="entry name" value="IPMI"/>
    <property type="match status" value="1"/>
</dbReference>
<evidence type="ECO:0000256" key="1">
    <source>
        <dbReference type="ARBA" id="ARBA00022485"/>
    </source>
</evidence>
<dbReference type="InterPro" id="IPR001030">
    <property type="entry name" value="Acoase/IPM_deHydtase_lsu_aba"/>
</dbReference>
<dbReference type="PANTHER" id="PTHR43822">
    <property type="entry name" value="HOMOACONITASE, MITOCHONDRIAL-RELATED"/>
    <property type="match status" value="1"/>
</dbReference>
<dbReference type="Proteomes" id="UP000295063">
    <property type="component" value="Unassembled WGS sequence"/>
</dbReference>
<dbReference type="Pfam" id="PF00330">
    <property type="entry name" value="Aconitase"/>
    <property type="match status" value="2"/>
</dbReference>
<sequence>MGMTMAEKILAAHAGLDKVIPGQMVMAKVDRFRIVDIVFGEMGELGEHLEELGIDKVWDPDRIVLPIEHQVPPSTVGDANSYVAARKFAQKYGIKNFYEIGRHGVCHVLFVEEGFARPGELVVAHDSHTTTYGALNVAARGIGPIESLYVLKHGKLWFKVPESVKIVVDGVWPAGVYSKDLVLYIAGKYGTDVGLYKSLEFVGPAIDALSLEARQTIANMGIELGAKFALFEADELTINYVKGKANDPFTPVKSDPDAKYSQVINIRVEDIEPYVACPHNMDNSVPVSNVEGTAIDQAFIGSCTNGRIEDLRIAAGILKGQKVADRARLIVIPASMQIYKQALKEGLLEIFIDAGAIVDGPTCGPCAGSGKGVLGDGERCISSTNRNFKGRMGSPDSGVYLASPATVAASAITGYITDPRPFLKEV</sequence>
<gene>
    <name evidence="6" type="primary">leuC</name>
    <name evidence="8" type="ORF">EV210_103345</name>
</gene>
<dbReference type="AlphaFoldDB" id="A0A4R1Q8X7"/>
<keyword evidence="9" id="KW-1185">Reference proteome</keyword>
<dbReference type="InterPro" id="IPR006251">
    <property type="entry name" value="Homoacnase/IPMdehydase_lsu"/>
</dbReference>
<keyword evidence="2 6" id="KW-0479">Metal-binding</keyword>
<dbReference type="OrthoDB" id="9802769at2"/>
<feature type="domain" description="Aconitase/3-isopropylmalate dehydratase large subunit alpha/beta/alpha" evidence="7">
    <location>
        <begin position="80"/>
        <end position="289"/>
    </location>
</feature>
<evidence type="ECO:0000313" key="8">
    <source>
        <dbReference type="EMBL" id="TCL38861.1"/>
    </source>
</evidence>
<dbReference type="SUPFAM" id="SSF53732">
    <property type="entry name" value="Aconitase iron-sulfur domain"/>
    <property type="match status" value="1"/>
</dbReference>
<evidence type="ECO:0000256" key="4">
    <source>
        <dbReference type="ARBA" id="ARBA00023014"/>
    </source>
</evidence>
<dbReference type="PROSITE" id="PS00450">
    <property type="entry name" value="ACONITASE_1"/>
    <property type="match status" value="1"/>
</dbReference>
<dbReference type="InterPro" id="IPR018136">
    <property type="entry name" value="Aconitase_4Fe-4S_BS"/>
</dbReference>
<dbReference type="HAMAP" id="MF_01027">
    <property type="entry name" value="LeuC_type2"/>
    <property type="match status" value="1"/>
</dbReference>
<comment type="caution">
    <text evidence="8">The sequence shown here is derived from an EMBL/GenBank/DDBJ whole genome shotgun (WGS) entry which is preliminary data.</text>
</comment>
<keyword evidence="3 6" id="KW-0408">Iron</keyword>
<dbReference type="GO" id="GO:0003861">
    <property type="term" value="F:3-isopropylmalate dehydratase activity"/>
    <property type="evidence" value="ECO:0007669"/>
    <property type="project" value="UniProtKB-UniRule"/>
</dbReference>
<protein>
    <recommendedName>
        <fullName evidence="6">3-isopropylmalate dehydratase large subunit</fullName>
        <ecNumber evidence="6">4.2.1.33</ecNumber>
    </recommendedName>
    <alternativeName>
        <fullName evidence="6">Alpha-IPM isomerase</fullName>
        <shortName evidence="6">IPMI</shortName>
    </alternativeName>
    <alternativeName>
        <fullName evidence="6">Isopropylmalate isomerase</fullName>
    </alternativeName>
</protein>
<evidence type="ECO:0000256" key="5">
    <source>
        <dbReference type="ARBA" id="ARBA00023239"/>
    </source>
</evidence>
<dbReference type="Gene3D" id="3.30.499.10">
    <property type="entry name" value="Aconitase, domain 3"/>
    <property type="match status" value="2"/>
</dbReference>
<dbReference type="InterPro" id="IPR033941">
    <property type="entry name" value="IPMI_cat"/>
</dbReference>
<feature type="binding site" evidence="6">
    <location>
        <position position="363"/>
    </location>
    <ligand>
        <name>[4Fe-4S] cluster</name>
        <dbReference type="ChEBI" id="CHEBI:49883"/>
    </ligand>
</feature>
<dbReference type="NCBIfam" id="NF001614">
    <property type="entry name" value="PRK00402.1"/>
    <property type="match status" value="1"/>
</dbReference>
<evidence type="ECO:0000259" key="7">
    <source>
        <dbReference type="Pfam" id="PF00330"/>
    </source>
</evidence>
<evidence type="ECO:0000256" key="2">
    <source>
        <dbReference type="ARBA" id="ARBA00022723"/>
    </source>
</evidence>
<name>A0A4R1Q8X7_9FIRM</name>
<comment type="cofactor">
    <cofactor evidence="6">
        <name>[4Fe-4S] cluster</name>
        <dbReference type="ChEBI" id="CHEBI:49883"/>
    </cofactor>
    <text evidence="6">Binds 1 [4Fe-4S] cluster per subunit.</text>
</comment>
<dbReference type="UniPathway" id="UPA00048">
    <property type="reaction ID" value="UER00071"/>
</dbReference>
<dbReference type="RefSeq" id="WP_132077268.1">
    <property type="nucleotide sequence ID" value="NZ_SLUI01000003.1"/>
</dbReference>
<keyword evidence="1 6" id="KW-0004">4Fe-4S</keyword>
<proteinExistence type="inferred from homology"/>
<dbReference type="NCBIfam" id="TIGR01343">
    <property type="entry name" value="hacA_fam"/>
    <property type="match status" value="1"/>
</dbReference>
<accession>A0A4R1Q8X7</accession>
<dbReference type="InterPro" id="IPR011826">
    <property type="entry name" value="HAcnase/IPMdehydase_lsu_prok"/>
</dbReference>
<dbReference type="InterPro" id="IPR036008">
    <property type="entry name" value="Aconitase_4Fe-4S_dom"/>
</dbReference>
<evidence type="ECO:0000256" key="3">
    <source>
        <dbReference type="ARBA" id="ARBA00023004"/>
    </source>
</evidence>
<dbReference type="PRINTS" id="PR00415">
    <property type="entry name" value="ACONITASE"/>
</dbReference>
<keyword evidence="6" id="KW-0100">Branched-chain amino acid biosynthesis</keyword>